<protein>
    <submittedName>
        <fullName evidence="1">Uncharacterized protein</fullName>
    </submittedName>
</protein>
<dbReference type="AlphaFoldDB" id="A0A0A9SQV1"/>
<sequence length="77" mass="9252">MPPERNFNSFPLLYWHFSMIARTYYNTWFRYNSSAYSWFSMHMHMYQHRCSKRLSDGQSLTTSILLKSMGFAAILVP</sequence>
<accession>A0A0A9SQV1</accession>
<name>A0A0A9SQV1_ARUDO</name>
<dbReference type="EMBL" id="GBRH01281107">
    <property type="protein sequence ID" value="JAD16788.1"/>
    <property type="molecule type" value="Transcribed_RNA"/>
</dbReference>
<evidence type="ECO:0000313" key="1">
    <source>
        <dbReference type="EMBL" id="JAD16788.1"/>
    </source>
</evidence>
<reference evidence="1" key="2">
    <citation type="journal article" date="2015" name="Data Brief">
        <title>Shoot transcriptome of the giant reed, Arundo donax.</title>
        <authorList>
            <person name="Barrero R.A."/>
            <person name="Guerrero F.D."/>
            <person name="Moolhuijzen P."/>
            <person name="Goolsby J.A."/>
            <person name="Tidwell J."/>
            <person name="Bellgard S.E."/>
            <person name="Bellgard M.I."/>
        </authorList>
    </citation>
    <scope>NUCLEOTIDE SEQUENCE</scope>
    <source>
        <tissue evidence="1">Shoot tissue taken approximately 20 cm above the soil surface</tissue>
    </source>
</reference>
<reference evidence="1" key="1">
    <citation type="submission" date="2014-09" db="EMBL/GenBank/DDBJ databases">
        <authorList>
            <person name="Magalhaes I.L.F."/>
            <person name="Oliveira U."/>
            <person name="Santos F.R."/>
            <person name="Vidigal T.H.D.A."/>
            <person name="Brescovit A.D."/>
            <person name="Santos A.J."/>
        </authorList>
    </citation>
    <scope>NUCLEOTIDE SEQUENCE</scope>
    <source>
        <tissue evidence="1">Shoot tissue taken approximately 20 cm above the soil surface</tissue>
    </source>
</reference>
<proteinExistence type="predicted"/>
<organism evidence="1">
    <name type="scientific">Arundo donax</name>
    <name type="common">Giant reed</name>
    <name type="synonym">Donax arundinaceus</name>
    <dbReference type="NCBI Taxonomy" id="35708"/>
    <lineage>
        <taxon>Eukaryota</taxon>
        <taxon>Viridiplantae</taxon>
        <taxon>Streptophyta</taxon>
        <taxon>Embryophyta</taxon>
        <taxon>Tracheophyta</taxon>
        <taxon>Spermatophyta</taxon>
        <taxon>Magnoliopsida</taxon>
        <taxon>Liliopsida</taxon>
        <taxon>Poales</taxon>
        <taxon>Poaceae</taxon>
        <taxon>PACMAD clade</taxon>
        <taxon>Arundinoideae</taxon>
        <taxon>Arundineae</taxon>
        <taxon>Arundo</taxon>
    </lineage>
</organism>